<dbReference type="PANTHER" id="PTHR35563:SF2">
    <property type="entry name" value="BARREL METAL-DEPENDENT HYDROLASE, PUTATIVE (AFU_ORTHOLOGUE AFUA_1G16240)-RELATED"/>
    <property type="match status" value="1"/>
</dbReference>
<dbReference type="Gene3D" id="3.20.20.140">
    <property type="entry name" value="Metal-dependent hydrolases"/>
    <property type="match status" value="1"/>
</dbReference>
<dbReference type="RefSeq" id="XP_041553928.1">
    <property type="nucleotide sequence ID" value="XM_041700999.1"/>
</dbReference>
<dbReference type="GeneID" id="64971739"/>
<proteinExistence type="predicted"/>
<sequence length="323" mass="35985">MNGFSSTWLLLLLMALTTVGTGLRVPKHAWDSHIHIIEPDRYPLDPNRDYTPKPATRQHAAEFEASHGIDHAVVVLPSVYATNNTVLLDALRSFNGSYVGVCVLDIDEQVDNKTLQTFHQAGVRGIRVNYGNTGTDSQITADVVKAASIARVHDWVLQLWLPISAYKALQPVIPTLGVRVVADHYGHAMVGSRTNDPRNTVDPFTIPGFREVIDLVRNRHLFVKISAPYQNSKQEPLYSDLRVVAETLMLNGPEMVVFGSDWPHTSSKEGNGPGGPLVPQDYRDIDDEAILKQTLEWAGSQAQVQRLFVDNPRRLWGWTDVHS</sequence>
<name>A0A7R7XJF6_9EURO</name>
<accession>A0A7R7XJF6</accession>
<dbReference type="PANTHER" id="PTHR35563">
    <property type="entry name" value="BARREL METAL-DEPENDENT HYDROLASE, PUTATIVE (AFU_ORTHOLOGUE AFUA_1G16240)-RELATED"/>
    <property type="match status" value="1"/>
</dbReference>
<feature type="chain" id="PRO_5030581174" description="Amidohydrolase-related domain-containing protein" evidence="1">
    <location>
        <begin position="23"/>
        <end position="323"/>
    </location>
</feature>
<dbReference type="EMBL" id="AP024444">
    <property type="protein sequence ID" value="BCS21734.1"/>
    <property type="molecule type" value="Genomic_DNA"/>
</dbReference>
<evidence type="ECO:0000256" key="1">
    <source>
        <dbReference type="SAM" id="SignalP"/>
    </source>
</evidence>
<dbReference type="KEGG" id="apuu:APUU_22166S"/>
<dbReference type="AlphaFoldDB" id="A0A7R7XJF6"/>
<keyword evidence="4" id="KW-1185">Reference proteome</keyword>
<evidence type="ECO:0000259" key="2">
    <source>
        <dbReference type="Pfam" id="PF04909"/>
    </source>
</evidence>
<reference evidence="3" key="1">
    <citation type="submission" date="2021-01" db="EMBL/GenBank/DDBJ databases">
        <authorList>
            <consortium name="Aspergillus puulaauensis MK2 genome sequencing consortium"/>
            <person name="Kazuki M."/>
            <person name="Futagami T."/>
        </authorList>
    </citation>
    <scope>NUCLEOTIDE SEQUENCE</scope>
    <source>
        <strain evidence="3">MK2</strain>
    </source>
</reference>
<dbReference type="OrthoDB" id="2135488at2759"/>
<dbReference type="Proteomes" id="UP000654913">
    <property type="component" value="Chromosome 2"/>
</dbReference>
<gene>
    <name evidence="3" type="ORF">APUU_22166S</name>
</gene>
<feature type="domain" description="Amidohydrolase-related" evidence="2">
    <location>
        <begin position="31"/>
        <end position="317"/>
    </location>
</feature>
<dbReference type="GO" id="GO:0016787">
    <property type="term" value="F:hydrolase activity"/>
    <property type="evidence" value="ECO:0007669"/>
    <property type="project" value="InterPro"/>
</dbReference>
<dbReference type="InterPro" id="IPR052358">
    <property type="entry name" value="Aro_Compnd_Degr_Hydrolases"/>
</dbReference>
<dbReference type="InterPro" id="IPR032466">
    <property type="entry name" value="Metal_Hydrolase"/>
</dbReference>
<feature type="signal peptide" evidence="1">
    <location>
        <begin position="1"/>
        <end position="22"/>
    </location>
</feature>
<evidence type="ECO:0000313" key="4">
    <source>
        <dbReference type="Proteomes" id="UP000654913"/>
    </source>
</evidence>
<keyword evidence="1" id="KW-0732">Signal</keyword>
<evidence type="ECO:0000313" key="3">
    <source>
        <dbReference type="EMBL" id="BCS21734.1"/>
    </source>
</evidence>
<dbReference type="Pfam" id="PF04909">
    <property type="entry name" value="Amidohydro_2"/>
    <property type="match status" value="1"/>
</dbReference>
<dbReference type="SUPFAM" id="SSF51556">
    <property type="entry name" value="Metallo-dependent hydrolases"/>
    <property type="match status" value="1"/>
</dbReference>
<dbReference type="InterPro" id="IPR006680">
    <property type="entry name" value="Amidohydro-rel"/>
</dbReference>
<organism evidence="3 4">
    <name type="scientific">Aspergillus puulaauensis</name>
    <dbReference type="NCBI Taxonomy" id="1220207"/>
    <lineage>
        <taxon>Eukaryota</taxon>
        <taxon>Fungi</taxon>
        <taxon>Dikarya</taxon>
        <taxon>Ascomycota</taxon>
        <taxon>Pezizomycotina</taxon>
        <taxon>Eurotiomycetes</taxon>
        <taxon>Eurotiomycetidae</taxon>
        <taxon>Eurotiales</taxon>
        <taxon>Aspergillaceae</taxon>
        <taxon>Aspergillus</taxon>
    </lineage>
</organism>
<reference evidence="3" key="2">
    <citation type="submission" date="2021-02" db="EMBL/GenBank/DDBJ databases">
        <title>Aspergillus puulaauensis MK2 genome sequence.</title>
        <authorList>
            <person name="Futagami T."/>
            <person name="Mori K."/>
            <person name="Kadooka C."/>
            <person name="Tanaka T."/>
        </authorList>
    </citation>
    <scope>NUCLEOTIDE SEQUENCE</scope>
    <source>
        <strain evidence="3">MK2</strain>
    </source>
</reference>
<protein>
    <recommendedName>
        <fullName evidence="2">Amidohydrolase-related domain-containing protein</fullName>
    </recommendedName>
</protein>